<accession>A0A099Z3E4</accession>
<dbReference type="InterPro" id="IPR001855">
    <property type="entry name" value="Defensin_beta-like"/>
</dbReference>
<dbReference type="AlphaFoldDB" id="A0A099Z3E4"/>
<dbReference type="GO" id="GO:0006952">
    <property type="term" value="P:defense response"/>
    <property type="evidence" value="ECO:0007669"/>
    <property type="project" value="InterPro"/>
</dbReference>
<feature type="domain" description="Beta-defensin-like" evidence="1">
    <location>
        <begin position="9"/>
        <end position="41"/>
    </location>
</feature>
<dbReference type="SUPFAM" id="SSF57392">
    <property type="entry name" value="Defensin-like"/>
    <property type="match status" value="1"/>
</dbReference>
<sequence>GFMRAPNNEMQCKNAGGFCFMDRCPSDMRLFGRCQQKRPCCMTM</sequence>
<name>A0A099Z3E4_TINGU</name>
<proteinExistence type="predicted"/>
<protein>
    <submittedName>
        <fullName evidence="2">Gallinacin-8</fullName>
    </submittedName>
</protein>
<organism evidence="2 3">
    <name type="scientific">Tinamus guttatus</name>
    <name type="common">White-throated tinamou</name>
    <dbReference type="NCBI Taxonomy" id="94827"/>
    <lineage>
        <taxon>Eukaryota</taxon>
        <taxon>Metazoa</taxon>
        <taxon>Chordata</taxon>
        <taxon>Craniata</taxon>
        <taxon>Vertebrata</taxon>
        <taxon>Euteleostomi</taxon>
        <taxon>Archelosauria</taxon>
        <taxon>Archosauria</taxon>
        <taxon>Dinosauria</taxon>
        <taxon>Saurischia</taxon>
        <taxon>Theropoda</taxon>
        <taxon>Coelurosauria</taxon>
        <taxon>Aves</taxon>
        <taxon>Palaeognathae</taxon>
        <taxon>Tinamiformes</taxon>
        <taxon>Tinamidae</taxon>
        <taxon>Tinamus</taxon>
    </lineage>
</organism>
<keyword evidence="3" id="KW-1185">Reference proteome</keyword>
<reference evidence="2 3" key="1">
    <citation type="submission" date="2014-06" db="EMBL/GenBank/DDBJ databases">
        <title>Genome evolution of avian class.</title>
        <authorList>
            <person name="Zhang G."/>
            <person name="Li C."/>
        </authorList>
    </citation>
    <scope>NUCLEOTIDE SEQUENCE [LARGE SCALE GENOMIC DNA]</scope>
    <source>
        <strain evidence="2">BGI_N309</strain>
    </source>
</reference>
<feature type="non-terminal residue" evidence="2">
    <location>
        <position position="44"/>
    </location>
</feature>
<dbReference type="EMBL" id="KL889614">
    <property type="protein sequence ID" value="KGL76949.1"/>
    <property type="molecule type" value="Genomic_DNA"/>
</dbReference>
<dbReference type="Gene3D" id="3.10.360.10">
    <property type="entry name" value="Antimicrobial Peptide, Beta-defensin 2, Chain A"/>
    <property type="match status" value="1"/>
</dbReference>
<evidence type="ECO:0000313" key="2">
    <source>
        <dbReference type="EMBL" id="KGL76949.1"/>
    </source>
</evidence>
<dbReference type="Pfam" id="PF00711">
    <property type="entry name" value="Defensin_beta"/>
    <property type="match status" value="1"/>
</dbReference>
<dbReference type="Proteomes" id="UP000053641">
    <property type="component" value="Unassembled WGS sequence"/>
</dbReference>
<evidence type="ECO:0000313" key="3">
    <source>
        <dbReference type="Proteomes" id="UP000053641"/>
    </source>
</evidence>
<gene>
    <name evidence="2" type="ORF">N309_15708</name>
</gene>
<dbReference type="GO" id="GO:0005576">
    <property type="term" value="C:extracellular region"/>
    <property type="evidence" value="ECO:0007669"/>
    <property type="project" value="InterPro"/>
</dbReference>
<feature type="non-terminal residue" evidence="2">
    <location>
        <position position="1"/>
    </location>
</feature>
<evidence type="ECO:0000259" key="1">
    <source>
        <dbReference type="Pfam" id="PF00711"/>
    </source>
</evidence>